<dbReference type="AlphaFoldDB" id="A0A829LV82"/>
<comment type="caution">
    <text evidence="1">The sequence shown here is derived from an EMBL/GenBank/DDBJ whole genome shotgun (WGS) entry which is preliminary data.</text>
</comment>
<dbReference type="Proteomes" id="UP000018412">
    <property type="component" value="Unassembled WGS sequence"/>
</dbReference>
<protein>
    <submittedName>
        <fullName evidence="1">Uncharacterized protein</fullName>
    </submittedName>
</protein>
<reference evidence="2" key="1">
    <citation type="submission" date="2013-10" db="EMBL/GenBank/DDBJ databases">
        <title>Draft genome sequence of Lactobacillus fermentum NB-22.</title>
        <authorList>
            <person name="Chaplin A.V."/>
            <person name="Shkoporov A.N."/>
            <person name="Khokhlova E.V."/>
            <person name="Efimov B.A."/>
            <person name="Kafarskaia L.I."/>
        </authorList>
    </citation>
    <scope>NUCLEOTIDE SEQUENCE [LARGE SCALE GENOMIC DNA]</scope>
    <source>
        <strain evidence="2">NB-22</strain>
    </source>
</reference>
<evidence type="ECO:0000313" key="2">
    <source>
        <dbReference type="Proteomes" id="UP000018412"/>
    </source>
</evidence>
<evidence type="ECO:0000313" key="1">
    <source>
        <dbReference type="EMBL" id="ESS01455.1"/>
    </source>
</evidence>
<accession>A0A829LV82</accession>
<proteinExistence type="predicted"/>
<organism evidence="1 2">
    <name type="scientific">Limosilactobacillus fermentum NB-22</name>
    <dbReference type="NCBI Taxonomy" id="1408443"/>
    <lineage>
        <taxon>Bacteria</taxon>
        <taxon>Bacillati</taxon>
        <taxon>Bacillota</taxon>
        <taxon>Bacilli</taxon>
        <taxon>Lactobacillales</taxon>
        <taxon>Lactobacillaceae</taxon>
        <taxon>Limosilactobacillus</taxon>
    </lineage>
</organism>
<reference evidence="1 2" key="2">
    <citation type="journal article" date="2015" name="Genome Announc.">
        <title>Draft Genome Sequence of Lactobacillus fermentum NB-22.</title>
        <authorList>
            <person name="Chaplin A.V."/>
            <person name="Shkoporov A.N."/>
            <person name="Efimov B.A."/>
            <person name="Pikina A.P."/>
            <person name="Borisova O.Y."/>
            <person name="Gladko I.A."/>
            <person name="Postnikova E.A."/>
            <person name="Lordkipanidze A.E."/>
            <person name="Kafarskaia L.I."/>
        </authorList>
    </citation>
    <scope>NUCLEOTIDE SEQUENCE [LARGE SCALE GENOMIC DNA]</scope>
    <source>
        <strain evidence="1 2">NB-22</strain>
    </source>
</reference>
<dbReference type="EMBL" id="AYHA01000087">
    <property type="protein sequence ID" value="ESS01455.1"/>
    <property type="molecule type" value="Genomic_DNA"/>
</dbReference>
<gene>
    <name evidence="1" type="ORF">NB22_04595</name>
</gene>
<name>A0A829LV82_LIMFE</name>
<sequence>MLEPDAAPLELAELSVADELATTGDEEVAALVTDASVDLLPLGWLTAAVFDEGACSSLAADEETELPAT</sequence>